<evidence type="ECO:0000313" key="3">
    <source>
        <dbReference type="EMBL" id="MBB4937412.1"/>
    </source>
</evidence>
<feature type="signal peptide" evidence="2">
    <location>
        <begin position="1"/>
        <end position="35"/>
    </location>
</feature>
<feature type="region of interest" description="Disordered" evidence="1">
    <location>
        <begin position="77"/>
        <end position="123"/>
    </location>
</feature>
<dbReference type="AlphaFoldDB" id="A0A7W7RSK1"/>
<evidence type="ECO:0000256" key="1">
    <source>
        <dbReference type="SAM" id="MobiDB-lite"/>
    </source>
</evidence>
<name>A0A7W7RSK1_9ACTN</name>
<gene>
    <name evidence="3" type="ORF">FHR32_001717</name>
</gene>
<accession>A0A7W7RSK1</accession>
<keyword evidence="2" id="KW-0732">Signal</keyword>
<feature type="compositionally biased region" description="Basic and acidic residues" evidence="1">
    <location>
        <begin position="98"/>
        <end position="112"/>
    </location>
</feature>
<reference evidence="3 4" key="1">
    <citation type="submission" date="2020-08" db="EMBL/GenBank/DDBJ databases">
        <title>Sequencing the genomes of 1000 actinobacteria strains.</title>
        <authorList>
            <person name="Klenk H.-P."/>
        </authorList>
    </citation>
    <scope>NUCLEOTIDE SEQUENCE [LARGE SCALE GENOMIC DNA]</scope>
    <source>
        <strain evidence="3 4">DSM 43023</strain>
    </source>
</reference>
<organism evidence="3 4">
    <name type="scientific">Streptosporangium album</name>
    <dbReference type="NCBI Taxonomy" id="47479"/>
    <lineage>
        <taxon>Bacteria</taxon>
        <taxon>Bacillati</taxon>
        <taxon>Actinomycetota</taxon>
        <taxon>Actinomycetes</taxon>
        <taxon>Streptosporangiales</taxon>
        <taxon>Streptosporangiaceae</taxon>
        <taxon>Streptosporangium</taxon>
    </lineage>
</organism>
<evidence type="ECO:0000256" key="2">
    <source>
        <dbReference type="SAM" id="SignalP"/>
    </source>
</evidence>
<sequence>MPMFKSVFAGLAISTALAGGIVSLGAATTMTTANAAVAQTTIGAFQTCGGCGGGCGGGCNRDRRFERRHFRLRIFTNNRNHNDVRGDNDQAQAQREFQWNRRNENRRNERDQQGPAAPPAGGL</sequence>
<protein>
    <submittedName>
        <fullName evidence="3">Uncharacterized protein</fullName>
    </submittedName>
</protein>
<dbReference type="EMBL" id="JACHJU010000001">
    <property type="protein sequence ID" value="MBB4937412.1"/>
    <property type="molecule type" value="Genomic_DNA"/>
</dbReference>
<dbReference type="RefSeq" id="WP_184753789.1">
    <property type="nucleotide sequence ID" value="NZ_BAABEK010000029.1"/>
</dbReference>
<comment type="caution">
    <text evidence="3">The sequence shown here is derived from an EMBL/GenBank/DDBJ whole genome shotgun (WGS) entry which is preliminary data.</text>
</comment>
<feature type="chain" id="PRO_5031514003" evidence="2">
    <location>
        <begin position="36"/>
        <end position="123"/>
    </location>
</feature>
<evidence type="ECO:0000313" key="4">
    <source>
        <dbReference type="Proteomes" id="UP000534286"/>
    </source>
</evidence>
<proteinExistence type="predicted"/>
<keyword evidence="4" id="KW-1185">Reference proteome</keyword>
<dbReference type="Proteomes" id="UP000534286">
    <property type="component" value="Unassembled WGS sequence"/>
</dbReference>